<name>A0ACB7ZIN0_9ERIC</name>
<comment type="caution">
    <text evidence="1">The sequence shown here is derived from an EMBL/GenBank/DDBJ whole genome shotgun (WGS) entry which is preliminary data.</text>
</comment>
<gene>
    <name evidence="1" type="ORF">Vadar_005241</name>
</gene>
<reference evidence="1 2" key="1">
    <citation type="journal article" date="2021" name="Hortic Res">
        <title>High-quality reference genome and annotation aids understanding of berry development for evergreen blueberry (Vaccinium darrowii).</title>
        <authorList>
            <person name="Yu J."/>
            <person name="Hulse-Kemp A.M."/>
            <person name="Babiker E."/>
            <person name="Staton M."/>
        </authorList>
    </citation>
    <scope>NUCLEOTIDE SEQUENCE [LARGE SCALE GENOMIC DNA]</scope>
    <source>
        <strain evidence="2">cv. NJ 8807/NJ 8810</strain>
        <tissue evidence="1">Young leaf</tissue>
    </source>
</reference>
<protein>
    <submittedName>
        <fullName evidence="1">Uncharacterized protein</fullName>
    </submittedName>
</protein>
<dbReference type="Proteomes" id="UP000828048">
    <property type="component" value="Chromosome 9"/>
</dbReference>
<keyword evidence="2" id="KW-1185">Reference proteome</keyword>
<dbReference type="EMBL" id="CM037159">
    <property type="protein sequence ID" value="KAH7865329.1"/>
    <property type="molecule type" value="Genomic_DNA"/>
</dbReference>
<sequence>MFEHLCILIKDTIVLKAPKKSTLLLRMIVLTFAMVCGIYICSMCMKQISTRTNVGFTNVQMHKKPCEAPNIDPREKRYVHYPNPKTFSRAECACNPVRYFAILSTQRSGSGWFETLLNSHANISSNGEIFSVKDRRSNISTIVETLDTIYNLDWLSSASKNECTAAVGLKWMLNQGLMVNHKEIVEYFNTNGVSAIFLFRRNLLRRMISILANSYDQNAKPLNGTHKSHVHSPHEAAILAKYKPTINATMLIPNLRQVEEMVAKALEDFKSTRHIILYYEDIIKNHTKLVEVQDFLKVPQVDLKSRQVKIHKGSLSRQVENWGDIKKALKGTPYESFLHADYRM</sequence>
<accession>A0ACB7ZIN0</accession>
<evidence type="ECO:0000313" key="1">
    <source>
        <dbReference type="EMBL" id="KAH7865329.1"/>
    </source>
</evidence>
<organism evidence="1 2">
    <name type="scientific">Vaccinium darrowii</name>
    <dbReference type="NCBI Taxonomy" id="229202"/>
    <lineage>
        <taxon>Eukaryota</taxon>
        <taxon>Viridiplantae</taxon>
        <taxon>Streptophyta</taxon>
        <taxon>Embryophyta</taxon>
        <taxon>Tracheophyta</taxon>
        <taxon>Spermatophyta</taxon>
        <taxon>Magnoliopsida</taxon>
        <taxon>eudicotyledons</taxon>
        <taxon>Gunneridae</taxon>
        <taxon>Pentapetalae</taxon>
        <taxon>asterids</taxon>
        <taxon>Ericales</taxon>
        <taxon>Ericaceae</taxon>
        <taxon>Vaccinioideae</taxon>
        <taxon>Vaccinieae</taxon>
        <taxon>Vaccinium</taxon>
    </lineage>
</organism>
<proteinExistence type="predicted"/>
<evidence type="ECO:0000313" key="2">
    <source>
        <dbReference type="Proteomes" id="UP000828048"/>
    </source>
</evidence>